<keyword evidence="3" id="KW-1185">Reference proteome</keyword>
<gene>
    <name evidence="2" type="ORF">AKJ09_11340</name>
</gene>
<dbReference type="PROSITE" id="PS51257">
    <property type="entry name" value="PROKAR_LIPOPROTEIN"/>
    <property type="match status" value="1"/>
</dbReference>
<evidence type="ECO:0008006" key="4">
    <source>
        <dbReference type="Google" id="ProtNLM"/>
    </source>
</evidence>
<dbReference type="EMBL" id="CP012333">
    <property type="protein sequence ID" value="AKV04677.1"/>
    <property type="molecule type" value="Genomic_DNA"/>
</dbReference>
<dbReference type="SUPFAM" id="SSF50969">
    <property type="entry name" value="YVTN repeat-like/Quinoprotein amine dehydrogenase"/>
    <property type="match status" value="1"/>
</dbReference>
<keyword evidence="1" id="KW-0732">Signal</keyword>
<feature type="chain" id="PRO_5005467161" description="Lipoprotein" evidence="1">
    <location>
        <begin position="17"/>
        <end position="383"/>
    </location>
</feature>
<proteinExistence type="predicted"/>
<dbReference type="InterPro" id="IPR011044">
    <property type="entry name" value="Quino_amine_DH_bsu"/>
</dbReference>
<accession>A0A0K1QG83</accession>
<dbReference type="Proteomes" id="UP000064967">
    <property type="component" value="Chromosome"/>
</dbReference>
<evidence type="ECO:0000313" key="3">
    <source>
        <dbReference type="Proteomes" id="UP000064967"/>
    </source>
</evidence>
<protein>
    <recommendedName>
        <fullName evidence="4">Lipoprotein</fullName>
    </recommendedName>
</protein>
<dbReference type="RefSeq" id="WP_169928689.1">
    <property type="nucleotide sequence ID" value="NZ_CP012333.1"/>
</dbReference>
<feature type="signal peptide" evidence="1">
    <location>
        <begin position="1"/>
        <end position="16"/>
    </location>
</feature>
<reference evidence="2 3" key="1">
    <citation type="submission" date="2015-08" db="EMBL/GenBank/DDBJ databases">
        <authorList>
            <person name="Babu N.S."/>
            <person name="Beckwith C.J."/>
            <person name="Beseler K.G."/>
            <person name="Brison A."/>
            <person name="Carone J.V."/>
            <person name="Caskin T.P."/>
            <person name="Diamond M."/>
            <person name="Durham M.E."/>
            <person name="Foxe J.M."/>
            <person name="Go M."/>
            <person name="Henderson B.A."/>
            <person name="Jones I.B."/>
            <person name="McGettigan J.A."/>
            <person name="Micheletti S.J."/>
            <person name="Nasrallah M.E."/>
            <person name="Ortiz D."/>
            <person name="Piller C.R."/>
            <person name="Privatt S.R."/>
            <person name="Schneider S.L."/>
            <person name="Sharp S."/>
            <person name="Smith T.C."/>
            <person name="Stanton J.D."/>
            <person name="Ullery H.E."/>
            <person name="Wilson R.J."/>
            <person name="Serrano M.G."/>
            <person name="Buck G."/>
            <person name="Lee V."/>
            <person name="Wang Y."/>
            <person name="Carvalho R."/>
            <person name="Voegtly L."/>
            <person name="Shi R."/>
            <person name="Duckworth R."/>
            <person name="Johnson A."/>
            <person name="Loviza R."/>
            <person name="Walstead R."/>
            <person name="Shah Z."/>
            <person name="Kiflezghi M."/>
            <person name="Wade K."/>
            <person name="Ball S.L."/>
            <person name="Bradley K.W."/>
            <person name="Asai D.J."/>
            <person name="Bowman C.A."/>
            <person name="Russell D.A."/>
            <person name="Pope W.H."/>
            <person name="Jacobs-Sera D."/>
            <person name="Hendrix R.W."/>
            <person name="Hatfull G.F."/>
        </authorList>
    </citation>
    <scope>NUCLEOTIDE SEQUENCE [LARGE SCALE GENOMIC DNA]</scope>
    <source>
        <strain evidence="2 3">DSM 27648</strain>
    </source>
</reference>
<sequence length="383" mass="41390">MLGRAALVALACSVFAGCLVPTTPNPTPSSHAGTPAATDADMQKFDAITKQLEEHRTKALDDSAMELEAHGNVLYWKTYPGMAPVLHSHDADHDTTVDYEFGIGAGDDNNFRASSGVVATAALRGDKVRYELFDARAANAPEGAVEFDAPTDEQKYWAYAVSGAALYVVTTGAAHTIWKVGAGEQKATKLFTLEEAGIKVGIFMDFAVDNTTLMLVESGRLWRVDLQTREATPMRNETEISGAVSFDVDGVVWEEATALKFFDYQENVVRDLSAELRGLSYRLTDSHGSAHYFSSRTSGPGHCRYGDWLVYTGGAGIFAYNLRSRAVQPILLDTQNETDGRITYVDPVALHKGTLFVTGLTSPSGSVGAEGPVYQVDLNDVLK</sequence>
<name>A0A0K1QG83_9BACT</name>
<evidence type="ECO:0000256" key="1">
    <source>
        <dbReference type="SAM" id="SignalP"/>
    </source>
</evidence>
<organism evidence="2 3">
    <name type="scientific">Labilithrix luteola</name>
    <dbReference type="NCBI Taxonomy" id="1391654"/>
    <lineage>
        <taxon>Bacteria</taxon>
        <taxon>Pseudomonadati</taxon>
        <taxon>Myxococcota</taxon>
        <taxon>Polyangia</taxon>
        <taxon>Polyangiales</taxon>
        <taxon>Labilitrichaceae</taxon>
        <taxon>Labilithrix</taxon>
    </lineage>
</organism>
<evidence type="ECO:0000313" key="2">
    <source>
        <dbReference type="EMBL" id="AKV04677.1"/>
    </source>
</evidence>
<dbReference type="STRING" id="1391654.AKJ09_11340"/>
<dbReference type="AlphaFoldDB" id="A0A0K1QG83"/>
<dbReference type="KEGG" id="llu:AKJ09_11340"/>